<dbReference type="EMBL" id="UNSH01000051">
    <property type="protein sequence ID" value="SZF03401.1"/>
    <property type="molecule type" value="Genomic_DNA"/>
</dbReference>
<feature type="domain" description="Folliculin-interacting protein N-terminal" evidence="2">
    <location>
        <begin position="74"/>
        <end position="213"/>
    </location>
</feature>
<dbReference type="InterPro" id="IPR028084">
    <property type="entry name" value="FNIP_N_dom"/>
</dbReference>
<feature type="region of interest" description="Disordered" evidence="1">
    <location>
        <begin position="613"/>
        <end position="663"/>
    </location>
</feature>
<dbReference type="VEuPathDB" id="FungiDB:BLGHR1_14193"/>
<evidence type="ECO:0000313" key="4">
    <source>
        <dbReference type="Proteomes" id="UP000275772"/>
    </source>
</evidence>
<dbReference type="PANTHER" id="PTHR21634:SF9">
    <property type="entry name" value="RE13835P"/>
    <property type="match status" value="1"/>
</dbReference>
<dbReference type="GO" id="GO:0005737">
    <property type="term" value="C:cytoplasm"/>
    <property type="evidence" value="ECO:0007669"/>
    <property type="project" value="TreeGrafter"/>
</dbReference>
<dbReference type="Pfam" id="PF14636">
    <property type="entry name" value="FNIP_N"/>
    <property type="match status" value="1"/>
</dbReference>
<gene>
    <name evidence="3" type="ORF">BLGHR1_14193</name>
</gene>
<dbReference type="AlphaFoldDB" id="A0A383USU3"/>
<proteinExistence type="predicted"/>
<feature type="compositionally biased region" description="Polar residues" evidence="1">
    <location>
        <begin position="619"/>
        <end position="639"/>
    </location>
</feature>
<evidence type="ECO:0000313" key="3">
    <source>
        <dbReference type="EMBL" id="SZF03401.1"/>
    </source>
</evidence>
<dbReference type="GO" id="GO:0051087">
    <property type="term" value="F:protein-folding chaperone binding"/>
    <property type="evidence" value="ECO:0007669"/>
    <property type="project" value="TreeGrafter"/>
</dbReference>
<name>A0A383USU3_BLUHO</name>
<feature type="region of interest" description="Disordered" evidence="1">
    <location>
        <begin position="111"/>
        <end position="170"/>
    </location>
</feature>
<evidence type="ECO:0000256" key="1">
    <source>
        <dbReference type="SAM" id="MobiDB-lite"/>
    </source>
</evidence>
<dbReference type="Proteomes" id="UP000275772">
    <property type="component" value="Unassembled WGS sequence"/>
</dbReference>
<feature type="compositionally biased region" description="Polar residues" evidence="1">
    <location>
        <begin position="111"/>
        <end position="143"/>
    </location>
</feature>
<evidence type="ECO:0000259" key="2">
    <source>
        <dbReference type="Pfam" id="PF14636"/>
    </source>
</evidence>
<dbReference type="GO" id="GO:0042030">
    <property type="term" value="F:ATPase inhibitor activity"/>
    <property type="evidence" value="ECO:0007669"/>
    <property type="project" value="TreeGrafter"/>
</dbReference>
<reference evidence="3 4" key="1">
    <citation type="submission" date="2017-11" db="EMBL/GenBank/DDBJ databases">
        <authorList>
            <person name="Kracher B."/>
        </authorList>
    </citation>
    <scope>NUCLEOTIDE SEQUENCE [LARGE SCALE GENOMIC DNA]</scope>
    <source>
        <strain evidence="3 4">RACE1</strain>
    </source>
</reference>
<accession>A0A383USU3</accession>
<protein>
    <recommendedName>
        <fullName evidence="2">Folliculin-interacting protein N-terminal domain-containing protein</fullName>
    </recommendedName>
</protein>
<feature type="region of interest" description="Disordered" evidence="1">
    <location>
        <begin position="693"/>
        <end position="715"/>
    </location>
</feature>
<dbReference type="PANTHER" id="PTHR21634">
    <property type="entry name" value="RE13835P"/>
    <property type="match status" value="1"/>
</dbReference>
<organism evidence="3 4">
    <name type="scientific">Blumeria hordei</name>
    <name type="common">Barley powdery mildew</name>
    <name type="synonym">Blumeria graminis f. sp. hordei</name>
    <dbReference type="NCBI Taxonomy" id="2867405"/>
    <lineage>
        <taxon>Eukaryota</taxon>
        <taxon>Fungi</taxon>
        <taxon>Dikarya</taxon>
        <taxon>Ascomycota</taxon>
        <taxon>Pezizomycotina</taxon>
        <taxon>Leotiomycetes</taxon>
        <taxon>Erysiphales</taxon>
        <taxon>Erysiphaceae</taxon>
        <taxon>Blumeria</taxon>
    </lineage>
</organism>
<sequence length="1167" mass="128983">MSLLGRLLSSTSSSPNIIPDSYLEDQFTFNLLYPEPEALCHKDQIFQLTSGTTTHHGAINNFDLNPDYDLEIRDVRVIIMQEATANTGSAYLLYDSHAPHNTITVNSATTGASDNNSFSPTSSNCKPSAQKISRSIGIESQPSCGARAPMQNSHVGPEAARNLSSESSSQQYTREYLNEVTAFSNCIFGNSDILAYKGPGTKVHVLPSRVQSSLVPNSLASERASSIKRSSFQTTRLANSSTPEKILSPLSAGLSSPSALIKVPSKKILITRMFPVRLQKETVSQTVPQTENKNLRIASGSNFNSRKLSDSQGKAMNRTQCLQPKSTKTPMYAVGLVIRPPTSVLPMTHVSRSGFRSLGSLTDNESFPSSFDSEQRSGCSILGYDHGPESVDFLASSNVDGRIDIVAQHWDIITRTLSDLQAVATSSLLPMLRQTLARHSNLRKEFQYFGNRTPRSATNETKELINCQASRVNLKNIQLTANCLMQTEKLQKAVETSRQRIVTGIKARQVITGQGRWGIWRDQARVINRWAGGKDQGFFFFNLLTAFLGNHTDWLQALGPRCYRQRYVKQQRAVKDDNMNLPSRTVIISNNKVVARRLAFLLSSFLPPRNILGRHQRPRSSVSPDASLESPTRLTSKPIQTKDSKHGSHNFADSGRTDHPQTRIYPKILTQYSSRLDFCKQSDQVVQVTTPNRTANLPIPGSHLGARKSTTSNASTATPIATIPYFSTRRYARKSKSFLNTENNGSQAADDLLRLNHRGTIADSENNQAPGWGNIISGLWSSSKRSCSTSTSSQVTPFVSSLDVRNSQKIINLQRKNQGTERKIDKKIGFPKNDFNHQTTGDTNLSSIVMTISNDAPAQMPLEQETEGKNRVLYSPGAYESSVKTSFNKEDGVIDIEVPLPDYLGLETNVSSPSSSGYLSTPDLDNHMESFEHSFPTDLDPNTNLNVGGWLPQFCPDFTVQAVPNYDELIDEIKDSLRSEPTPSSIKHKVQGWATISSTIIADSTNFTIKRILYRRLIQAQPIIHDTSKTGYCQFGESHLSSNQESLAEDQEDDCFIEETIISMDPKLTEAVEKITAQSGQSNILFEGAPGSTSRRKNCLNRSPPEIVSPGLCEVPRNECKHIVLGALEQIVKEVAEDKSSGGTGNKVDNFLRRSVRNWLSNLDQED</sequence>